<dbReference type="Pfam" id="PF01467">
    <property type="entry name" value="CTP_transf_like"/>
    <property type="match status" value="1"/>
</dbReference>
<evidence type="ECO:0000256" key="5">
    <source>
        <dbReference type="ARBA" id="ARBA00022695"/>
    </source>
</evidence>
<dbReference type="InterPro" id="IPR014729">
    <property type="entry name" value="Rossmann-like_a/b/a_fold"/>
</dbReference>
<dbReference type="NCBIfam" id="NF000840">
    <property type="entry name" value="PRK00071.1-3"/>
    <property type="match status" value="1"/>
</dbReference>
<sequence length="213" mass="24637">MHRINQLFSEPLTQVKVEVSPLEQRKRVGILGGSFNPVHNAHLMMIDQVHHQLGLDEVYLMPTNIPPHKEGKQTLDSKHRVAMLELAVAEFPHIGIETIELERHEKSYTFDTITALTKRHPDVDYFFIIGGDMVADLPNWYRIEELKQMVQFVAVRRPGYEVESDYPLIWVEVPQMDISSTTIRNNIATDCSVNFMLPLPVIDYIKKEGLYRD</sequence>
<keyword evidence="12" id="KW-1185">Reference proteome</keyword>
<dbReference type="GO" id="GO:0009435">
    <property type="term" value="P:NAD+ biosynthetic process"/>
    <property type="evidence" value="ECO:0007669"/>
    <property type="project" value="UniProtKB-UniRule"/>
</dbReference>
<evidence type="ECO:0000256" key="8">
    <source>
        <dbReference type="ARBA" id="ARBA00023027"/>
    </source>
</evidence>
<dbReference type="GO" id="GO:0005524">
    <property type="term" value="F:ATP binding"/>
    <property type="evidence" value="ECO:0007669"/>
    <property type="project" value="UniProtKB-KW"/>
</dbReference>
<evidence type="ECO:0000256" key="7">
    <source>
        <dbReference type="ARBA" id="ARBA00022840"/>
    </source>
</evidence>
<proteinExistence type="inferred from homology"/>
<dbReference type="HAMAP" id="MF_00244">
    <property type="entry name" value="NaMN_adenylyltr"/>
    <property type="match status" value="1"/>
</dbReference>
<dbReference type="KEGG" id="vao:FA707_02935"/>
<evidence type="ECO:0000313" key="12">
    <source>
        <dbReference type="Proteomes" id="UP000298615"/>
    </source>
</evidence>
<dbReference type="EC" id="2.7.7.18" evidence="10"/>
<keyword evidence="8 10" id="KW-0520">NAD</keyword>
<evidence type="ECO:0000256" key="1">
    <source>
        <dbReference type="ARBA" id="ARBA00002324"/>
    </source>
</evidence>
<gene>
    <name evidence="10" type="primary">nadD</name>
    <name evidence="11" type="ORF">FA707_02935</name>
</gene>
<dbReference type="CDD" id="cd02165">
    <property type="entry name" value="NMNAT"/>
    <property type="match status" value="1"/>
</dbReference>
<dbReference type="RefSeq" id="WP_136952817.1">
    <property type="nucleotide sequence ID" value="NZ_CP039712.1"/>
</dbReference>
<evidence type="ECO:0000256" key="2">
    <source>
        <dbReference type="ARBA" id="ARBA00005019"/>
    </source>
</evidence>
<protein>
    <recommendedName>
        <fullName evidence="10">Probable nicotinate-nucleotide adenylyltransferase</fullName>
        <ecNumber evidence="10">2.7.7.18</ecNumber>
    </recommendedName>
    <alternativeName>
        <fullName evidence="10">Deamido-NAD(+) diphosphorylase</fullName>
    </alternativeName>
    <alternativeName>
        <fullName evidence="10">Deamido-NAD(+) pyrophosphorylase</fullName>
    </alternativeName>
    <alternativeName>
        <fullName evidence="10">Nicotinate mononucleotide adenylyltransferase</fullName>
        <shortName evidence="10">NaMN adenylyltransferase</shortName>
    </alternativeName>
</protein>
<keyword evidence="5 10" id="KW-0548">Nucleotidyltransferase</keyword>
<dbReference type="NCBIfam" id="TIGR00125">
    <property type="entry name" value="cyt_tran_rel"/>
    <property type="match status" value="1"/>
</dbReference>
<dbReference type="EMBL" id="CP039712">
    <property type="protein sequence ID" value="QCI85979.1"/>
    <property type="molecule type" value="Genomic_DNA"/>
</dbReference>
<evidence type="ECO:0000256" key="3">
    <source>
        <dbReference type="ARBA" id="ARBA00022642"/>
    </source>
</evidence>
<dbReference type="GO" id="GO:0004515">
    <property type="term" value="F:nicotinate-nucleotide adenylyltransferase activity"/>
    <property type="evidence" value="ECO:0007669"/>
    <property type="project" value="UniProtKB-UniRule"/>
</dbReference>
<dbReference type="NCBIfam" id="TIGR00482">
    <property type="entry name" value="nicotinate (nicotinamide) nucleotide adenylyltransferase"/>
    <property type="match status" value="1"/>
</dbReference>
<dbReference type="InterPro" id="IPR004821">
    <property type="entry name" value="Cyt_trans-like"/>
</dbReference>
<dbReference type="AlphaFoldDB" id="A0A4D7CPJ1"/>
<name>A0A4D7CPJ1_9ENTE</name>
<comment type="function">
    <text evidence="1 10">Catalyzes the reversible adenylation of nicotinate mononucleotide (NaMN) to nicotinic acid adenine dinucleotide (NaAD).</text>
</comment>
<evidence type="ECO:0000313" key="11">
    <source>
        <dbReference type="EMBL" id="QCI85979.1"/>
    </source>
</evidence>
<dbReference type="Gene3D" id="3.40.50.620">
    <property type="entry name" value="HUPs"/>
    <property type="match status" value="1"/>
</dbReference>
<comment type="similarity">
    <text evidence="10">Belongs to the NadD family.</text>
</comment>
<evidence type="ECO:0000256" key="10">
    <source>
        <dbReference type="HAMAP-Rule" id="MF_00244"/>
    </source>
</evidence>
<evidence type="ECO:0000256" key="4">
    <source>
        <dbReference type="ARBA" id="ARBA00022679"/>
    </source>
</evidence>
<dbReference type="PANTHER" id="PTHR39321">
    <property type="entry name" value="NICOTINATE-NUCLEOTIDE ADENYLYLTRANSFERASE-RELATED"/>
    <property type="match status" value="1"/>
</dbReference>
<reference evidence="11 12" key="1">
    <citation type="submission" date="2019-04" db="EMBL/GenBank/DDBJ databases">
        <title>Vagococcus sp. nov., isolated from faeces of yaks (Bos grunniens).</title>
        <authorList>
            <person name="Ge Y."/>
        </authorList>
    </citation>
    <scope>NUCLEOTIDE SEQUENCE [LARGE SCALE GENOMIC DNA]</scope>
    <source>
        <strain evidence="11 12">MN-17</strain>
    </source>
</reference>
<dbReference type="Proteomes" id="UP000298615">
    <property type="component" value="Chromosome"/>
</dbReference>
<dbReference type="InterPro" id="IPR005248">
    <property type="entry name" value="NadD/NMNAT"/>
</dbReference>
<organism evidence="11 12">
    <name type="scientific">Vagococcus zengguangii</name>
    <dbReference type="NCBI Taxonomy" id="2571750"/>
    <lineage>
        <taxon>Bacteria</taxon>
        <taxon>Bacillati</taxon>
        <taxon>Bacillota</taxon>
        <taxon>Bacilli</taxon>
        <taxon>Lactobacillales</taxon>
        <taxon>Enterococcaceae</taxon>
        <taxon>Vagococcus</taxon>
    </lineage>
</organism>
<keyword evidence="7 10" id="KW-0067">ATP-binding</keyword>
<evidence type="ECO:0000256" key="9">
    <source>
        <dbReference type="ARBA" id="ARBA00048721"/>
    </source>
</evidence>
<evidence type="ECO:0000256" key="6">
    <source>
        <dbReference type="ARBA" id="ARBA00022741"/>
    </source>
</evidence>
<comment type="catalytic activity">
    <reaction evidence="9 10">
        <text>nicotinate beta-D-ribonucleotide + ATP + H(+) = deamido-NAD(+) + diphosphate</text>
        <dbReference type="Rhea" id="RHEA:22860"/>
        <dbReference type="ChEBI" id="CHEBI:15378"/>
        <dbReference type="ChEBI" id="CHEBI:30616"/>
        <dbReference type="ChEBI" id="CHEBI:33019"/>
        <dbReference type="ChEBI" id="CHEBI:57502"/>
        <dbReference type="ChEBI" id="CHEBI:58437"/>
        <dbReference type="EC" id="2.7.7.18"/>
    </reaction>
</comment>
<dbReference type="UniPathway" id="UPA00253">
    <property type="reaction ID" value="UER00332"/>
</dbReference>
<dbReference type="OrthoDB" id="5295945at2"/>
<keyword evidence="4 10" id="KW-0808">Transferase</keyword>
<keyword evidence="6 10" id="KW-0547">Nucleotide-binding</keyword>
<dbReference type="NCBIfam" id="NF000841">
    <property type="entry name" value="PRK00071.1-4"/>
    <property type="match status" value="1"/>
</dbReference>
<accession>A0A4D7CPJ1</accession>
<dbReference type="SUPFAM" id="SSF52374">
    <property type="entry name" value="Nucleotidylyl transferase"/>
    <property type="match status" value="1"/>
</dbReference>
<keyword evidence="3 10" id="KW-0662">Pyridine nucleotide biosynthesis</keyword>
<dbReference type="PANTHER" id="PTHR39321:SF3">
    <property type="entry name" value="PHOSPHOPANTETHEINE ADENYLYLTRANSFERASE"/>
    <property type="match status" value="1"/>
</dbReference>
<comment type="pathway">
    <text evidence="2 10">Cofactor biosynthesis; NAD(+) biosynthesis; deamido-NAD(+) from nicotinate D-ribonucleotide: step 1/1.</text>
</comment>